<dbReference type="GO" id="GO:0008270">
    <property type="term" value="F:zinc ion binding"/>
    <property type="evidence" value="ECO:0007669"/>
    <property type="project" value="UniProtKB-KW"/>
</dbReference>
<dbReference type="GO" id="GO:0061630">
    <property type="term" value="F:ubiquitin protein ligase activity"/>
    <property type="evidence" value="ECO:0007669"/>
    <property type="project" value="UniProtKB-EC"/>
</dbReference>
<keyword evidence="13" id="KW-1185">Reference proteome</keyword>
<feature type="domain" description="RING-type" evidence="10">
    <location>
        <begin position="264"/>
        <end position="313"/>
    </location>
</feature>
<dbReference type="InterPro" id="IPR013083">
    <property type="entry name" value="Znf_RING/FYVE/PHD"/>
</dbReference>
<dbReference type="InterPro" id="IPR018957">
    <property type="entry name" value="Znf_C3HC4_RING-type"/>
</dbReference>
<keyword evidence="6 9" id="KW-0863">Zinc-finger</keyword>
<dbReference type="EC" id="2.3.2.27" evidence="3"/>
<evidence type="ECO:0000256" key="3">
    <source>
        <dbReference type="ARBA" id="ARBA00012483"/>
    </source>
</evidence>
<name>A0A9E7G0R2_9LILI</name>
<dbReference type="InterPro" id="IPR001841">
    <property type="entry name" value="Znf_RING"/>
</dbReference>
<dbReference type="AlphaFoldDB" id="A0A9E7G0R2"/>
<feature type="domain" description="SPX" evidence="11">
    <location>
        <begin position="1"/>
        <end position="194"/>
    </location>
</feature>
<dbReference type="InterPro" id="IPR004331">
    <property type="entry name" value="SPX_dom"/>
</dbReference>
<dbReference type="InterPro" id="IPR033326">
    <property type="entry name" value="BAH1"/>
</dbReference>
<dbReference type="SUPFAM" id="SSF57850">
    <property type="entry name" value="RING/U-box"/>
    <property type="match status" value="1"/>
</dbReference>
<comment type="catalytic activity">
    <reaction evidence="1">
        <text>S-ubiquitinyl-[E2 ubiquitin-conjugating enzyme]-L-cysteine + [acceptor protein]-L-lysine = [E2 ubiquitin-conjugating enzyme]-L-cysteine + N(6)-ubiquitinyl-[acceptor protein]-L-lysine.</text>
        <dbReference type="EC" id="2.3.2.27"/>
    </reaction>
</comment>
<evidence type="ECO:0000256" key="2">
    <source>
        <dbReference type="ARBA" id="ARBA00004906"/>
    </source>
</evidence>
<accession>A0A9E7G0R2</accession>
<evidence type="ECO:0000256" key="9">
    <source>
        <dbReference type="PROSITE-ProRule" id="PRU00175"/>
    </source>
</evidence>
<evidence type="ECO:0000259" key="11">
    <source>
        <dbReference type="PROSITE" id="PS51382"/>
    </source>
</evidence>
<evidence type="ECO:0000256" key="7">
    <source>
        <dbReference type="ARBA" id="ARBA00022786"/>
    </source>
</evidence>
<dbReference type="PROSITE" id="PS51382">
    <property type="entry name" value="SPX"/>
    <property type="match status" value="1"/>
</dbReference>
<dbReference type="SMART" id="SM00184">
    <property type="entry name" value="RING"/>
    <property type="match status" value="1"/>
</dbReference>
<evidence type="ECO:0000256" key="6">
    <source>
        <dbReference type="ARBA" id="ARBA00022771"/>
    </source>
</evidence>
<sequence length="368" mass="41653">MKFCKRYEDYIQGRREKELPAVGLKKLKKTLMRCRREFQSQNLHQDGGEGDGSKYNGNCAEQNTLRSIRREAIFSGVVLPAHPTSLLSAFEFCCFIMSVHVCDGTFFPSLLKEMSAVVGCFNQRAQKLLELHLASGFHKYIMWFRGKSSQDHGAMIQEGKDLVAYAIINSIAMRKILKKYDKIHYSNRGQAFKSKALSMHIEILQSPWLCELMAFYINMRQGKTKNKAIVRLSGDCSLTFDDDGKPALSCGLFDSMKVEIDLTCSICLDTVFDPVALTCGHLFCYMCCCSAASVTIVDGLKAASPKAKCPLCRHEGVHAGAVHLDELNILLSHSCPDYWEKRLRTEREERVRQAKEHWQSLSRAFMGM</sequence>
<evidence type="ECO:0000259" key="10">
    <source>
        <dbReference type="PROSITE" id="PS50089"/>
    </source>
</evidence>
<evidence type="ECO:0000256" key="8">
    <source>
        <dbReference type="ARBA" id="ARBA00022833"/>
    </source>
</evidence>
<organism evidence="12 13">
    <name type="scientific">Musa troglodytarum</name>
    <name type="common">fe'i banana</name>
    <dbReference type="NCBI Taxonomy" id="320322"/>
    <lineage>
        <taxon>Eukaryota</taxon>
        <taxon>Viridiplantae</taxon>
        <taxon>Streptophyta</taxon>
        <taxon>Embryophyta</taxon>
        <taxon>Tracheophyta</taxon>
        <taxon>Spermatophyta</taxon>
        <taxon>Magnoliopsida</taxon>
        <taxon>Liliopsida</taxon>
        <taxon>Zingiberales</taxon>
        <taxon>Musaceae</taxon>
        <taxon>Musa</taxon>
    </lineage>
</organism>
<reference evidence="12" key="1">
    <citation type="submission" date="2022-05" db="EMBL/GenBank/DDBJ databases">
        <title>The Musa troglodytarum L. genome provides insights into the mechanism of non-climacteric behaviour and enrichment of carotenoids.</title>
        <authorList>
            <person name="Wang J."/>
        </authorList>
    </citation>
    <scope>NUCLEOTIDE SEQUENCE</scope>
    <source>
        <tissue evidence="12">Leaf</tissue>
    </source>
</reference>
<dbReference type="OrthoDB" id="6105938at2759"/>
<dbReference type="CDD" id="cd14482">
    <property type="entry name" value="SPX_BAH1-like"/>
    <property type="match status" value="1"/>
</dbReference>
<dbReference type="EMBL" id="CP097507">
    <property type="protein sequence ID" value="URE03429.1"/>
    <property type="molecule type" value="Genomic_DNA"/>
</dbReference>
<evidence type="ECO:0000256" key="4">
    <source>
        <dbReference type="ARBA" id="ARBA00022679"/>
    </source>
</evidence>
<dbReference type="Gene3D" id="3.30.40.10">
    <property type="entry name" value="Zinc/RING finger domain, C3HC4 (zinc finger)"/>
    <property type="match status" value="1"/>
</dbReference>
<evidence type="ECO:0000256" key="1">
    <source>
        <dbReference type="ARBA" id="ARBA00000900"/>
    </source>
</evidence>
<evidence type="ECO:0000313" key="13">
    <source>
        <dbReference type="Proteomes" id="UP001055439"/>
    </source>
</evidence>
<evidence type="ECO:0000256" key="5">
    <source>
        <dbReference type="ARBA" id="ARBA00022723"/>
    </source>
</evidence>
<dbReference type="CDD" id="cd23127">
    <property type="entry name" value="RING-HC_BAH1-like"/>
    <property type="match status" value="1"/>
</dbReference>
<evidence type="ECO:0000313" key="12">
    <source>
        <dbReference type="EMBL" id="URE03429.1"/>
    </source>
</evidence>
<dbReference type="Pfam" id="PF00097">
    <property type="entry name" value="zf-C3HC4"/>
    <property type="match status" value="1"/>
</dbReference>
<dbReference type="PANTHER" id="PTHR46764">
    <property type="entry name" value="E3 UBIQUITIN-PROTEIN LIGASE BAH1"/>
    <property type="match status" value="1"/>
</dbReference>
<dbReference type="Proteomes" id="UP001055439">
    <property type="component" value="Chromosome 5"/>
</dbReference>
<dbReference type="PROSITE" id="PS50089">
    <property type="entry name" value="ZF_RING_2"/>
    <property type="match status" value="1"/>
</dbReference>
<keyword evidence="7" id="KW-0833">Ubl conjugation pathway</keyword>
<protein>
    <recommendedName>
        <fullName evidence="3">RING-type E3 ubiquitin transferase</fullName>
        <ecNumber evidence="3">2.3.2.27</ecNumber>
    </recommendedName>
</protein>
<dbReference type="PANTHER" id="PTHR46764:SF1">
    <property type="entry name" value="E3 UBIQUITIN-PROTEIN LIGASE NLA"/>
    <property type="match status" value="1"/>
</dbReference>
<keyword evidence="8" id="KW-0862">Zinc</keyword>
<gene>
    <name evidence="12" type="ORF">MUK42_18371</name>
</gene>
<keyword evidence="4" id="KW-0808">Transferase</keyword>
<keyword evidence="5" id="KW-0479">Metal-binding</keyword>
<proteinExistence type="predicted"/>
<comment type="pathway">
    <text evidence="2">Protein modification; protein ubiquitination.</text>
</comment>